<reference evidence="21 22" key="1">
    <citation type="submission" date="2018-01" db="EMBL/GenBank/DDBJ databases">
        <title>The whole genome sequencing and assembly of Paenibacillus chitinolyticus KCCM 41400 strain.</title>
        <authorList>
            <person name="Kim J.-Y."/>
            <person name="Park M.-K."/>
            <person name="Lee Y.-J."/>
            <person name="Yi H."/>
            <person name="Bahn Y.-S."/>
            <person name="Kim J.F."/>
            <person name="Lee D.-W."/>
        </authorList>
    </citation>
    <scope>NUCLEOTIDE SEQUENCE [LARGE SCALE GENOMIC DNA]</scope>
    <source>
        <strain evidence="21 22">KCCM 41400</strain>
    </source>
</reference>
<feature type="binding site" evidence="18">
    <location>
        <position position="88"/>
    </location>
    <ligand>
        <name>Zn(2+)</name>
        <dbReference type="ChEBI" id="CHEBI:29105"/>
        <note>catalytic</note>
    </ligand>
</feature>
<sequence length="379" mass="40208">MLHPLQDETYMRLALQMAQAALGQTGINPVVGCVVVKDGRIVGMGAHLKRGEGHAEVLALQMAGREAEGATAYVTLEPCSHYGKTPPCSDRLIESGIRRVVVASVDPNPLVAGSGIARLRSRGIDVEAGLLADEANALNEAFGKFIVTRLPFVTMKSASTLDGKIAAKTGDSKWITGAPARELVHAMRHRHAAIMVGIGTVLADDPELTTRLSVPALHPLRIVVDSQLRTPLSARVLRQQDERPTLILTTDGADPAKREALEALGAEVLACGSGPHVDLPLAMRLLGEREVPSVLLEGGGRLSGAMLENRLVDKAVLFFAPKWIGGGPEAPDNAAFAGFGRMSEAIRLARMTVETVGEDVCLTGYPQYAEKEASSCLPD</sequence>
<dbReference type="EMBL" id="JAMDMJ010000001">
    <property type="protein sequence ID" value="MCY9594495.1"/>
    <property type="molecule type" value="Genomic_DNA"/>
</dbReference>
<dbReference type="PANTHER" id="PTHR38011:SF7">
    <property type="entry name" value="2,5-DIAMINO-6-RIBOSYLAMINO-4(3H)-PYRIMIDINONE 5'-PHOSPHATE REDUCTASE"/>
    <property type="match status" value="1"/>
</dbReference>
<feature type="binding site" evidence="17">
    <location>
        <position position="297"/>
    </location>
    <ligand>
        <name>substrate</name>
    </ligand>
</feature>
<dbReference type="NCBIfam" id="TIGR00326">
    <property type="entry name" value="eubact_ribD"/>
    <property type="match status" value="1"/>
</dbReference>
<evidence type="ECO:0000256" key="16">
    <source>
        <dbReference type="PIRSR" id="PIRSR006769-1"/>
    </source>
</evidence>
<dbReference type="PIRSF" id="PIRSF006769">
    <property type="entry name" value="RibD"/>
    <property type="match status" value="1"/>
</dbReference>
<evidence type="ECO:0000256" key="17">
    <source>
        <dbReference type="PIRSR" id="PIRSR006769-2"/>
    </source>
</evidence>
<feature type="binding site" evidence="17">
    <location>
        <position position="174"/>
    </location>
    <ligand>
        <name>NADP(+)</name>
        <dbReference type="ChEBI" id="CHEBI:58349"/>
    </ligand>
</feature>
<dbReference type="NCBIfam" id="TIGR00227">
    <property type="entry name" value="ribD_Cterm"/>
    <property type="match status" value="1"/>
</dbReference>
<dbReference type="PROSITE" id="PS51747">
    <property type="entry name" value="CYT_DCMP_DEAMINASES_2"/>
    <property type="match status" value="1"/>
</dbReference>
<proteinExistence type="inferred from homology"/>
<evidence type="ECO:0000256" key="11">
    <source>
        <dbReference type="ARBA" id="ARBA00023002"/>
    </source>
</evidence>
<dbReference type="PROSITE" id="PS00903">
    <property type="entry name" value="CYT_DCMP_DEAMINASES_1"/>
    <property type="match status" value="1"/>
</dbReference>
<organism evidence="21 22">
    <name type="scientific">Paenibacillus chitinolyticus</name>
    <dbReference type="NCBI Taxonomy" id="79263"/>
    <lineage>
        <taxon>Bacteria</taxon>
        <taxon>Bacillati</taxon>
        <taxon>Bacillota</taxon>
        <taxon>Bacilli</taxon>
        <taxon>Bacillales</taxon>
        <taxon>Paenibacillaceae</taxon>
        <taxon>Paenibacillus</taxon>
    </lineage>
</organism>
<dbReference type="AlphaFoldDB" id="A0A410WVG4"/>
<dbReference type="Proteomes" id="UP000288943">
    <property type="component" value="Chromosome"/>
</dbReference>
<evidence type="ECO:0000256" key="18">
    <source>
        <dbReference type="PIRSR" id="PIRSR006769-3"/>
    </source>
</evidence>
<dbReference type="Gene3D" id="3.40.140.10">
    <property type="entry name" value="Cytidine Deaminase, domain 2"/>
    <property type="match status" value="1"/>
</dbReference>
<gene>
    <name evidence="21" type="primary">ribD</name>
    <name evidence="20" type="ORF">M5X16_01710</name>
    <name evidence="21" type="ORF">PC41400_11510</name>
</gene>
<feature type="binding site" evidence="17">
    <location>
        <position position="208"/>
    </location>
    <ligand>
        <name>substrate</name>
    </ligand>
</feature>
<evidence type="ECO:0000256" key="13">
    <source>
        <dbReference type="ARBA" id="ARBA00049861"/>
    </source>
</evidence>
<evidence type="ECO:0000256" key="9">
    <source>
        <dbReference type="ARBA" id="ARBA00022833"/>
    </source>
</evidence>
<feature type="binding site" evidence="17">
    <location>
        <position position="226"/>
    </location>
    <ligand>
        <name>NADP(+)</name>
        <dbReference type="ChEBI" id="CHEBI:58349"/>
    </ligand>
</feature>
<keyword evidence="12" id="KW-0511">Multifunctional enzyme</keyword>
<evidence type="ECO:0000256" key="7">
    <source>
        <dbReference type="ARBA" id="ARBA00022723"/>
    </source>
</evidence>
<comment type="pathway">
    <text evidence="3 15">Cofactor biosynthesis; riboflavin biosynthesis; 5-amino-6-(D-ribitylamino)uracil from GTP: step 3/4.</text>
</comment>
<dbReference type="SUPFAM" id="SSF53597">
    <property type="entry name" value="Dihydrofolate reductase-like"/>
    <property type="match status" value="1"/>
</dbReference>
<dbReference type="Proteomes" id="UP001527202">
    <property type="component" value="Unassembled WGS sequence"/>
</dbReference>
<dbReference type="OrthoDB" id="9800865at2"/>
<dbReference type="GO" id="GO:0008270">
    <property type="term" value="F:zinc ion binding"/>
    <property type="evidence" value="ECO:0007669"/>
    <property type="project" value="InterPro"/>
</dbReference>
<feature type="domain" description="CMP/dCMP-type deaminase" evidence="19">
    <location>
        <begin position="5"/>
        <end position="127"/>
    </location>
</feature>
<evidence type="ECO:0000256" key="5">
    <source>
        <dbReference type="ARBA" id="ARBA00007417"/>
    </source>
</evidence>
<dbReference type="EMBL" id="CP026520">
    <property type="protein sequence ID" value="QAV18257.1"/>
    <property type="molecule type" value="Genomic_DNA"/>
</dbReference>
<feature type="binding site" evidence="17">
    <location>
        <position position="188"/>
    </location>
    <ligand>
        <name>substrate</name>
    </ligand>
</feature>
<dbReference type="InterPro" id="IPR002734">
    <property type="entry name" value="RibDG_C"/>
</dbReference>
<evidence type="ECO:0000313" key="23">
    <source>
        <dbReference type="Proteomes" id="UP001527202"/>
    </source>
</evidence>
<evidence type="ECO:0000313" key="21">
    <source>
        <dbReference type="EMBL" id="QAV18257.1"/>
    </source>
</evidence>
<dbReference type="GeneID" id="95375435"/>
<comment type="similarity">
    <text evidence="5 15">In the C-terminal section; belongs to the HTP reductase family.</text>
</comment>
<keyword evidence="8 15" id="KW-0378">Hydrolase</keyword>
<evidence type="ECO:0000313" key="20">
    <source>
        <dbReference type="EMBL" id="MCY9594495.1"/>
    </source>
</evidence>
<dbReference type="InterPro" id="IPR016192">
    <property type="entry name" value="APOBEC/CMP_deaminase_Zn-bd"/>
</dbReference>
<dbReference type="RefSeq" id="WP_042228543.1">
    <property type="nucleotide sequence ID" value="NZ_CP026520.1"/>
</dbReference>
<dbReference type="UniPathway" id="UPA00275">
    <property type="reaction ID" value="UER00401"/>
</dbReference>
<evidence type="ECO:0000256" key="2">
    <source>
        <dbReference type="ARBA" id="ARBA00004882"/>
    </source>
</evidence>
<comment type="catalytic activity">
    <reaction evidence="13 15">
        <text>5-amino-6-(5-phospho-D-ribitylamino)uracil + NADP(+) = 5-amino-6-(5-phospho-D-ribosylamino)uracil + NADPH + H(+)</text>
        <dbReference type="Rhea" id="RHEA:17845"/>
        <dbReference type="ChEBI" id="CHEBI:15378"/>
        <dbReference type="ChEBI" id="CHEBI:57783"/>
        <dbReference type="ChEBI" id="CHEBI:58349"/>
        <dbReference type="ChEBI" id="CHEBI:58421"/>
        <dbReference type="ChEBI" id="CHEBI:58453"/>
        <dbReference type="EC" id="1.1.1.193"/>
    </reaction>
</comment>
<feature type="binding site" evidence="18">
    <location>
        <position position="54"/>
    </location>
    <ligand>
        <name>Zn(2+)</name>
        <dbReference type="ChEBI" id="CHEBI:29105"/>
        <note>catalytic</note>
    </ligand>
</feature>
<evidence type="ECO:0000256" key="4">
    <source>
        <dbReference type="ARBA" id="ARBA00005259"/>
    </source>
</evidence>
<dbReference type="GO" id="GO:0009231">
    <property type="term" value="P:riboflavin biosynthetic process"/>
    <property type="evidence" value="ECO:0007669"/>
    <property type="project" value="UniProtKB-UniPathway"/>
</dbReference>
<dbReference type="InterPro" id="IPR050765">
    <property type="entry name" value="Riboflavin_Biosynth_HTPR"/>
</dbReference>
<keyword evidence="10 15" id="KW-0521">NADP</keyword>
<feature type="binding site" evidence="17">
    <location>
        <begin position="299"/>
        <end position="305"/>
    </location>
    <ligand>
        <name>NADP(+)</name>
        <dbReference type="ChEBI" id="CHEBI:58349"/>
    </ligand>
</feature>
<dbReference type="GO" id="GO:0008835">
    <property type="term" value="F:diaminohydroxyphosphoribosylaminopyrimidine deaminase activity"/>
    <property type="evidence" value="ECO:0007669"/>
    <property type="project" value="UniProtKB-EC"/>
</dbReference>
<dbReference type="PANTHER" id="PTHR38011">
    <property type="entry name" value="DIHYDROFOLATE REDUCTASE FAMILY PROTEIN (AFU_ORTHOLOGUE AFUA_8G06820)"/>
    <property type="match status" value="1"/>
</dbReference>
<feature type="binding site" evidence="17">
    <location>
        <position position="204"/>
    </location>
    <ligand>
        <name>NADP(+)</name>
        <dbReference type="ChEBI" id="CHEBI:58349"/>
    </ligand>
</feature>
<keyword evidence="9 15" id="KW-0862">Zinc</keyword>
<evidence type="ECO:0000256" key="12">
    <source>
        <dbReference type="ARBA" id="ARBA00023268"/>
    </source>
</evidence>
<evidence type="ECO:0000256" key="8">
    <source>
        <dbReference type="ARBA" id="ARBA00022801"/>
    </source>
</evidence>
<comment type="cofactor">
    <cofactor evidence="15 18">
        <name>Zn(2+)</name>
        <dbReference type="ChEBI" id="CHEBI:29105"/>
    </cofactor>
    <text evidence="15 18">Binds 1 zinc ion.</text>
</comment>
<dbReference type="InterPro" id="IPR002125">
    <property type="entry name" value="CMP_dCMP_dom"/>
</dbReference>
<feature type="active site" description="Proton donor" evidence="16">
    <location>
        <position position="56"/>
    </location>
</feature>
<dbReference type="InterPro" id="IPR024072">
    <property type="entry name" value="DHFR-like_dom_sf"/>
</dbReference>
<keyword evidence="23" id="KW-1185">Reference proteome</keyword>
<feature type="binding site" evidence="17">
    <location>
        <position position="211"/>
    </location>
    <ligand>
        <name>substrate</name>
    </ligand>
</feature>
<feature type="binding site" evidence="17">
    <location>
        <position position="158"/>
    </location>
    <ligand>
        <name>NADP(+)</name>
        <dbReference type="ChEBI" id="CHEBI:58349"/>
    </ligand>
</feature>
<evidence type="ECO:0000256" key="10">
    <source>
        <dbReference type="ARBA" id="ARBA00022857"/>
    </source>
</evidence>
<evidence type="ECO:0000256" key="1">
    <source>
        <dbReference type="ARBA" id="ARBA00002151"/>
    </source>
</evidence>
<dbReference type="InterPro" id="IPR016193">
    <property type="entry name" value="Cytidine_deaminase-like"/>
</dbReference>
<dbReference type="EC" id="3.5.4.26" evidence="15"/>
<protein>
    <recommendedName>
        <fullName evidence="15">Riboflavin biosynthesis protein RibD</fullName>
    </recommendedName>
    <domain>
        <recommendedName>
            <fullName evidence="15">Diaminohydroxyphosphoribosylaminopyrimidine deaminase</fullName>
            <shortName evidence="15">DRAP deaminase</shortName>
            <ecNumber evidence="15">3.5.4.26</ecNumber>
        </recommendedName>
        <alternativeName>
            <fullName evidence="15">Riboflavin-specific deaminase</fullName>
        </alternativeName>
    </domain>
    <domain>
        <recommendedName>
            <fullName evidence="15">5-amino-6-(5-phosphoribosylamino)uracil reductase</fullName>
            <ecNumber evidence="15">1.1.1.193</ecNumber>
        </recommendedName>
        <alternativeName>
            <fullName evidence="15">HTP reductase</fullName>
        </alternativeName>
    </domain>
</protein>
<comment type="pathway">
    <text evidence="2 15">Cofactor biosynthesis; riboflavin biosynthesis; 5-amino-6-(D-ribitylamino)uracil from GTP: step 2/4.</text>
</comment>
<dbReference type="FunFam" id="3.40.140.10:FF:000025">
    <property type="entry name" value="Riboflavin biosynthesis protein RibD"/>
    <property type="match status" value="1"/>
</dbReference>
<accession>A0A410WVG4</accession>
<dbReference type="KEGG" id="pchi:PC41400_11510"/>
<comment type="function">
    <text evidence="1 15">Converts 2,5-diamino-6-(ribosylamino)-4(3h)-pyrimidinone 5'-phosphate into 5-amino-6-(ribosylamino)-2,4(1h,3h)-pyrimidinedione 5'-phosphate.</text>
</comment>
<dbReference type="Pfam" id="PF01872">
    <property type="entry name" value="RibD_C"/>
    <property type="match status" value="1"/>
</dbReference>
<comment type="similarity">
    <text evidence="4 15">In the N-terminal section; belongs to the cytidine and deoxycytidylate deaminase family.</text>
</comment>
<evidence type="ECO:0000256" key="15">
    <source>
        <dbReference type="PIRNR" id="PIRNR006769"/>
    </source>
</evidence>
<evidence type="ECO:0000313" key="22">
    <source>
        <dbReference type="Proteomes" id="UP000288943"/>
    </source>
</evidence>
<dbReference type="CDD" id="cd01284">
    <property type="entry name" value="Riboflavin_deaminase-reductase"/>
    <property type="match status" value="1"/>
</dbReference>
<feature type="binding site" evidence="17">
    <location>
        <position position="172"/>
    </location>
    <ligand>
        <name>substrate</name>
    </ligand>
</feature>
<keyword evidence="11 15" id="KW-0560">Oxidoreductase</keyword>
<evidence type="ECO:0000256" key="6">
    <source>
        <dbReference type="ARBA" id="ARBA00022619"/>
    </source>
</evidence>
<dbReference type="GO" id="GO:0008703">
    <property type="term" value="F:5-amino-6-(5-phosphoribosylamino)uracil reductase activity"/>
    <property type="evidence" value="ECO:0007669"/>
    <property type="project" value="UniProtKB-EC"/>
</dbReference>
<feature type="binding site" evidence="17">
    <location>
        <position position="200"/>
    </location>
    <ligand>
        <name>NADP(+)</name>
        <dbReference type="ChEBI" id="CHEBI:58349"/>
    </ligand>
</feature>
<feature type="binding site" evidence="18">
    <location>
        <position position="79"/>
    </location>
    <ligand>
        <name>Zn(2+)</name>
        <dbReference type="ChEBI" id="CHEBI:29105"/>
        <note>catalytic</note>
    </ligand>
</feature>
<evidence type="ECO:0000259" key="19">
    <source>
        <dbReference type="PROSITE" id="PS51747"/>
    </source>
</evidence>
<dbReference type="Gene3D" id="3.40.430.10">
    <property type="entry name" value="Dihydrofolate Reductase, subunit A"/>
    <property type="match status" value="1"/>
</dbReference>
<dbReference type="SUPFAM" id="SSF53927">
    <property type="entry name" value="Cytidine deaminase-like"/>
    <property type="match status" value="1"/>
</dbReference>
<dbReference type="GO" id="GO:0050661">
    <property type="term" value="F:NADP binding"/>
    <property type="evidence" value="ECO:0007669"/>
    <property type="project" value="InterPro"/>
</dbReference>
<dbReference type="EC" id="1.1.1.193" evidence="15"/>
<dbReference type="InterPro" id="IPR004794">
    <property type="entry name" value="Eubact_RibD"/>
</dbReference>
<keyword evidence="7 15" id="KW-0479">Metal-binding</keyword>
<evidence type="ECO:0000256" key="3">
    <source>
        <dbReference type="ARBA" id="ARBA00004910"/>
    </source>
</evidence>
<dbReference type="Pfam" id="PF00383">
    <property type="entry name" value="dCMP_cyt_deam_1"/>
    <property type="match status" value="1"/>
</dbReference>
<reference evidence="20 23" key="2">
    <citation type="submission" date="2022-05" db="EMBL/GenBank/DDBJ databases">
        <title>Genome Sequencing of Bee-Associated Microbes.</title>
        <authorList>
            <person name="Dunlap C."/>
        </authorList>
    </citation>
    <scope>NUCLEOTIDE SEQUENCE [LARGE SCALE GENOMIC DNA]</scope>
    <source>
        <strain evidence="20 23">NRRL B-23120</strain>
    </source>
</reference>
<name>A0A410WVG4_9BACL</name>
<comment type="catalytic activity">
    <reaction evidence="14 15">
        <text>2,5-diamino-6-hydroxy-4-(5-phosphoribosylamino)-pyrimidine + H2O + H(+) = 5-amino-6-(5-phospho-D-ribosylamino)uracil + NH4(+)</text>
        <dbReference type="Rhea" id="RHEA:21868"/>
        <dbReference type="ChEBI" id="CHEBI:15377"/>
        <dbReference type="ChEBI" id="CHEBI:15378"/>
        <dbReference type="ChEBI" id="CHEBI:28938"/>
        <dbReference type="ChEBI" id="CHEBI:58453"/>
        <dbReference type="ChEBI" id="CHEBI:58614"/>
        <dbReference type="EC" id="3.5.4.26"/>
    </reaction>
</comment>
<keyword evidence="6 15" id="KW-0686">Riboflavin biosynthesis</keyword>
<dbReference type="InterPro" id="IPR011549">
    <property type="entry name" value="RibD_C"/>
</dbReference>
<evidence type="ECO:0000256" key="14">
    <source>
        <dbReference type="ARBA" id="ARBA00049886"/>
    </source>
</evidence>